<reference evidence="1 2" key="1">
    <citation type="submission" date="2024-10" db="EMBL/GenBank/DDBJ databases">
        <title>The Natural Products Discovery Center: Release of the First 8490 Sequenced Strains for Exploring Actinobacteria Biosynthetic Diversity.</title>
        <authorList>
            <person name="Kalkreuter E."/>
            <person name="Kautsar S.A."/>
            <person name="Yang D."/>
            <person name="Bader C.D."/>
            <person name="Teijaro C.N."/>
            <person name="Fluegel L."/>
            <person name="Davis C.M."/>
            <person name="Simpson J.R."/>
            <person name="Lauterbach L."/>
            <person name="Steele A.D."/>
            <person name="Gui C."/>
            <person name="Meng S."/>
            <person name="Li G."/>
            <person name="Viehrig K."/>
            <person name="Ye F."/>
            <person name="Su P."/>
            <person name="Kiefer A.F."/>
            <person name="Nichols A."/>
            <person name="Cepeda A.J."/>
            <person name="Yan W."/>
            <person name="Fan B."/>
            <person name="Jiang Y."/>
            <person name="Adhikari A."/>
            <person name="Zheng C.-J."/>
            <person name="Schuster L."/>
            <person name="Cowan T.M."/>
            <person name="Smanski M.J."/>
            <person name="Chevrette M.G."/>
            <person name="De Carvalho L.P.S."/>
            <person name="Shen B."/>
        </authorList>
    </citation>
    <scope>NUCLEOTIDE SEQUENCE [LARGE SCALE GENOMIC DNA]</scope>
    <source>
        <strain evidence="1 2">NPDC020602</strain>
    </source>
</reference>
<proteinExistence type="predicted"/>
<sequence>MSAETFLFRFVGGEFAALDVELFRRVVEPYVAAGDPGLGEVLLRAEDGGTAEVDVRGGGADDPAYLTVTHISRGAALDVVVRLAEALGAVVLPVGCPALLFREEQRRHLPSALRETALVVPPTGAAVGEVIARS</sequence>
<dbReference type="Proteomes" id="UP001611339">
    <property type="component" value="Unassembled WGS sequence"/>
</dbReference>
<comment type="caution">
    <text evidence="1">The sequence shown here is derived from an EMBL/GenBank/DDBJ whole genome shotgun (WGS) entry which is preliminary data.</text>
</comment>
<dbReference type="RefSeq" id="WP_398712291.1">
    <property type="nucleotide sequence ID" value="NZ_JBIRUI010000017.1"/>
</dbReference>
<dbReference type="EMBL" id="JBIRUI010000017">
    <property type="protein sequence ID" value="MFI1717816.1"/>
    <property type="molecule type" value="Genomic_DNA"/>
</dbReference>
<gene>
    <name evidence="1" type="ORF">ACH407_30205</name>
</gene>
<evidence type="ECO:0000313" key="1">
    <source>
        <dbReference type="EMBL" id="MFI1717816.1"/>
    </source>
</evidence>
<accession>A0ABW7UDT7</accession>
<organism evidence="1 2">
    <name type="scientific">Streptomyces litmocidini</name>
    <dbReference type="NCBI Taxonomy" id="67318"/>
    <lineage>
        <taxon>Bacteria</taxon>
        <taxon>Bacillati</taxon>
        <taxon>Actinomycetota</taxon>
        <taxon>Actinomycetes</taxon>
        <taxon>Kitasatosporales</taxon>
        <taxon>Streptomycetaceae</taxon>
        <taxon>Streptomyces</taxon>
    </lineage>
</organism>
<protein>
    <submittedName>
        <fullName evidence="1">Uncharacterized protein</fullName>
    </submittedName>
</protein>
<evidence type="ECO:0000313" key="2">
    <source>
        <dbReference type="Proteomes" id="UP001611339"/>
    </source>
</evidence>
<name>A0ABW7UDT7_9ACTN</name>
<keyword evidence="2" id="KW-1185">Reference proteome</keyword>